<feature type="domain" description="SAM-dependent MTase RsmB/NOP-type" evidence="6">
    <location>
        <begin position="1"/>
        <end position="135"/>
    </location>
</feature>
<evidence type="ECO:0000256" key="4">
    <source>
        <dbReference type="ARBA" id="ARBA00022884"/>
    </source>
</evidence>
<reference evidence="7" key="1">
    <citation type="submission" date="2023-10" db="EMBL/GenBank/DDBJ databases">
        <authorList>
            <person name="Chen Y."/>
            <person name="Shah S."/>
            <person name="Dougan E. K."/>
            <person name="Thang M."/>
            <person name="Chan C."/>
        </authorList>
    </citation>
    <scope>NUCLEOTIDE SEQUENCE [LARGE SCALE GENOMIC DNA]</scope>
</reference>
<evidence type="ECO:0000256" key="1">
    <source>
        <dbReference type="ARBA" id="ARBA00022603"/>
    </source>
</evidence>
<evidence type="ECO:0000256" key="3">
    <source>
        <dbReference type="ARBA" id="ARBA00022691"/>
    </source>
</evidence>
<name>A0ABN9VEN4_9DINO</name>
<accession>A0ABN9VEN4</accession>
<keyword evidence="2 5" id="KW-0808">Transferase</keyword>
<gene>
    <name evidence="7" type="ORF">PCOR1329_LOCUS57373</name>
</gene>
<protein>
    <recommendedName>
        <fullName evidence="6">SAM-dependent MTase RsmB/NOP-type domain-containing protein</fullName>
    </recommendedName>
</protein>
<dbReference type="InterPro" id="IPR029063">
    <property type="entry name" value="SAM-dependent_MTases_sf"/>
</dbReference>
<dbReference type="InterPro" id="IPR049560">
    <property type="entry name" value="MeTrfase_RsmB-F_NOP2_cat"/>
</dbReference>
<keyword evidence="3 5" id="KW-0949">S-adenosyl-L-methionine</keyword>
<evidence type="ECO:0000313" key="8">
    <source>
        <dbReference type="Proteomes" id="UP001189429"/>
    </source>
</evidence>
<dbReference type="Pfam" id="PF01189">
    <property type="entry name" value="Methyltr_RsmB-F"/>
    <property type="match status" value="1"/>
</dbReference>
<keyword evidence="4 5" id="KW-0694">RNA-binding</keyword>
<comment type="caution">
    <text evidence="7">The sequence shown here is derived from an EMBL/GenBank/DDBJ whole genome shotgun (WGS) entry which is preliminary data.</text>
</comment>
<evidence type="ECO:0000313" key="7">
    <source>
        <dbReference type="EMBL" id="CAK0871590.1"/>
    </source>
</evidence>
<dbReference type="EMBL" id="CAUYUJ010017085">
    <property type="protein sequence ID" value="CAK0871590.1"/>
    <property type="molecule type" value="Genomic_DNA"/>
</dbReference>
<keyword evidence="8" id="KW-1185">Reference proteome</keyword>
<dbReference type="SUPFAM" id="SSF53335">
    <property type="entry name" value="S-adenosyl-L-methionine-dependent methyltransferases"/>
    <property type="match status" value="1"/>
</dbReference>
<proteinExistence type="inferred from homology"/>
<dbReference type="PROSITE" id="PS51686">
    <property type="entry name" value="SAM_MT_RSMB_NOP"/>
    <property type="match status" value="1"/>
</dbReference>
<organism evidence="7 8">
    <name type="scientific">Prorocentrum cordatum</name>
    <dbReference type="NCBI Taxonomy" id="2364126"/>
    <lineage>
        <taxon>Eukaryota</taxon>
        <taxon>Sar</taxon>
        <taxon>Alveolata</taxon>
        <taxon>Dinophyceae</taxon>
        <taxon>Prorocentrales</taxon>
        <taxon>Prorocentraceae</taxon>
        <taxon>Prorocentrum</taxon>
    </lineage>
</organism>
<dbReference type="Gene3D" id="3.40.50.150">
    <property type="entry name" value="Vaccinia Virus protein VP39"/>
    <property type="match status" value="1"/>
</dbReference>
<comment type="similarity">
    <text evidence="5">Belongs to the class I-like SAM-binding methyltransferase superfamily. RsmB/NOP family.</text>
</comment>
<keyword evidence="1 5" id="KW-0489">Methyltransferase</keyword>
<dbReference type="Proteomes" id="UP001189429">
    <property type="component" value="Unassembled WGS sequence"/>
</dbReference>
<comment type="caution">
    <text evidence="5">Lacks conserved residue(s) required for the propagation of feature annotation.</text>
</comment>
<evidence type="ECO:0000256" key="2">
    <source>
        <dbReference type="ARBA" id="ARBA00022679"/>
    </source>
</evidence>
<sequence length="257" mass="28721">MGTAVNSMEKYAPYDKILVDAPCNVDRDLLRGRDEKMARWSVGIVARISTVKVSAERQLKLLRNALWLLKEGGVLLFCNRALAGGECDEVVEQLLVQERDRFELRVLPVEEEICRMVPNYGGESTGHGVPAAKRSEEGGEASVGVRGIGAAHESETNNCVIQHWRRQLGSRGRWHCLYKQERYGVGIGRFARADQQQCHVGNRTIVVPSSCCVRLHQKKHPVRQLMCLSAPVARAHSLFRSLCLLVFSLSLFLSLSI</sequence>
<feature type="binding site" evidence="5">
    <location>
        <position position="20"/>
    </location>
    <ligand>
        <name>S-adenosyl-L-methionine</name>
        <dbReference type="ChEBI" id="CHEBI:59789"/>
    </ligand>
</feature>
<evidence type="ECO:0000259" key="6">
    <source>
        <dbReference type="PROSITE" id="PS51686"/>
    </source>
</evidence>
<dbReference type="InterPro" id="IPR001678">
    <property type="entry name" value="MeTrfase_RsmB-F_NOP2_dom"/>
</dbReference>
<evidence type="ECO:0000256" key="5">
    <source>
        <dbReference type="PROSITE-ProRule" id="PRU01023"/>
    </source>
</evidence>